<protein>
    <submittedName>
        <fullName evidence="3">Uncharacterized protein LOC127565606 isoform X2</fullName>
    </submittedName>
</protein>
<reference evidence="3" key="1">
    <citation type="submission" date="2025-08" db="UniProtKB">
        <authorList>
            <consortium name="RefSeq"/>
        </authorList>
    </citation>
    <scope>IDENTIFICATION</scope>
    <source>
        <strain evidence="3">15112-1751.03</strain>
        <tissue evidence="3">Whole Adult</tissue>
    </source>
</reference>
<dbReference type="Proteomes" id="UP000515160">
    <property type="component" value="Chromosome 3"/>
</dbReference>
<feature type="region of interest" description="Disordered" evidence="1">
    <location>
        <begin position="65"/>
        <end position="85"/>
    </location>
</feature>
<dbReference type="GeneID" id="127565606"/>
<evidence type="ECO:0000313" key="3">
    <source>
        <dbReference type="RefSeq" id="XP_051860881.1"/>
    </source>
</evidence>
<organism evidence="2 3">
    <name type="scientific">Drosophila albomicans</name>
    <name type="common">Fruit fly</name>
    <dbReference type="NCBI Taxonomy" id="7291"/>
    <lineage>
        <taxon>Eukaryota</taxon>
        <taxon>Metazoa</taxon>
        <taxon>Ecdysozoa</taxon>
        <taxon>Arthropoda</taxon>
        <taxon>Hexapoda</taxon>
        <taxon>Insecta</taxon>
        <taxon>Pterygota</taxon>
        <taxon>Neoptera</taxon>
        <taxon>Endopterygota</taxon>
        <taxon>Diptera</taxon>
        <taxon>Brachycera</taxon>
        <taxon>Muscomorpha</taxon>
        <taxon>Ephydroidea</taxon>
        <taxon>Drosophilidae</taxon>
        <taxon>Drosophila</taxon>
    </lineage>
</organism>
<dbReference type="RefSeq" id="XP_051860881.1">
    <property type="nucleotide sequence ID" value="XM_052004921.1"/>
</dbReference>
<gene>
    <name evidence="3" type="primary">LOC127565606</name>
</gene>
<evidence type="ECO:0000313" key="2">
    <source>
        <dbReference type="Proteomes" id="UP000515160"/>
    </source>
</evidence>
<name>A0A9C6SW28_DROAB</name>
<evidence type="ECO:0000256" key="1">
    <source>
        <dbReference type="SAM" id="MobiDB-lite"/>
    </source>
</evidence>
<accession>A0A9C6SW28</accession>
<feature type="compositionally biased region" description="Polar residues" evidence="1">
    <location>
        <begin position="74"/>
        <end position="85"/>
    </location>
</feature>
<dbReference type="AlphaFoldDB" id="A0A9C6SW28"/>
<sequence length="85" mass="9451">MVNDSHRLHSRQVVGGFLDAEANGLLEEQQPPPQMPVVVDTEKEQKGQAIMDALLTMFTTKVNEEEIKKDDSLSPEQLPTPTSPH</sequence>
<keyword evidence="2" id="KW-1185">Reference proteome</keyword>
<proteinExistence type="predicted"/>